<evidence type="ECO:0000313" key="3">
    <source>
        <dbReference type="Proteomes" id="UP000324832"/>
    </source>
</evidence>
<sequence>MLQAVQMVVEESTAWAKRRWGASGAKLVEGAWCWQPPYALRYSLLLQLEQEEGSQVSRCVRQLEAVRPLGAARLAPARYVTESTRLTVVLPLGGHDPHEVRMNTIRGEQWYSPVGFARYVAPGGAGGAGAGAHHDTGRFLHTQNDILAVYRDDYIAGESALTDRSALRDRSVAKMISASWARYTIVTVLDPRRAYISGIVRQHSGQSS</sequence>
<gene>
    <name evidence="2" type="ORF">LSINAPIS_LOCUS2723</name>
</gene>
<dbReference type="GO" id="GO:0008376">
    <property type="term" value="F:acetylgalactosaminyltransferase activity"/>
    <property type="evidence" value="ECO:0007669"/>
    <property type="project" value="InterPro"/>
</dbReference>
<dbReference type="GO" id="GO:0032580">
    <property type="term" value="C:Golgi cisterna membrane"/>
    <property type="evidence" value="ECO:0007669"/>
    <property type="project" value="UniProtKB-SubCell"/>
</dbReference>
<dbReference type="EC" id="2.4.1.-" evidence="1"/>
<comment type="subcellular location">
    <subcellularLocation>
        <location evidence="1">Golgi apparatus</location>
        <location evidence="1">Golgi stack membrane</location>
        <topology evidence="1">Single-pass type II membrane protein</topology>
    </subcellularLocation>
</comment>
<organism evidence="2 3">
    <name type="scientific">Leptidea sinapis</name>
    <dbReference type="NCBI Taxonomy" id="189913"/>
    <lineage>
        <taxon>Eukaryota</taxon>
        <taxon>Metazoa</taxon>
        <taxon>Ecdysozoa</taxon>
        <taxon>Arthropoda</taxon>
        <taxon>Hexapoda</taxon>
        <taxon>Insecta</taxon>
        <taxon>Pterygota</taxon>
        <taxon>Neoptera</taxon>
        <taxon>Endopterygota</taxon>
        <taxon>Lepidoptera</taxon>
        <taxon>Glossata</taxon>
        <taxon>Ditrysia</taxon>
        <taxon>Papilionoidea</taxon>
        <taxon>Pieridae</taxon>
        <taxon>Dismorphiinae</taxon>
        <taxon>Leptidea</taxon>
    </lineage>
</organism>
<comment type="similarity">
    <text evidence="1">Belongs to the chondroitin N-acetylgalactosaminyltransferase family.</text>
</comment>
<dbReference type="InterPro" id="IPR008428">
    <property type="entry name" value="Chond_GalNAc"/>
</dbReference>
<evidence type="ECO:0000313" key="2">
    <source>
        <dbReference type="EMBL" id="VVC89655.1"/>
    </source>
</evidence>
<keyword evidence="1" id="KW-0808">Transferase</keyword>
<keyword evidence="3" id="KW-1185">Reference proteome</keyword>
<name>A0A5E4PWK6_9NEOP</name>
<dbReference type="Proteomes" id="UP000324832">
    <property type="component" value="Unassembled WGS sequence"/>
</dbReference>
<keyword evidence="1" id="KW-0333">Golgi apparatus</keyword>
<dbReference type="Pfam" id="PF05679">
    <property type="entry name" value="CHGN"/>
    <property type="match status" value="1"/>
</dbReference>
<keyword evidence="1" id="KW-0735">Signal-anchor</keyword>
<dbReference type="AlphaFoldDB" id="A0A5E4PWK6"/>
<dbReference type="EMBL" id="FZQP02000593">
    <property type="protein sequence ID" value="VVC89655.1"/>
    <property type="molecule type" value="Genomic_DNA"/>
</dbReference>
<keyword evidence="1" id="KW-0812">Transmembrane</keyword>
<evidence type="ECO:0000256" key="1">
    <source>
        <dbReference type="RuleBase" id="RU364016"/>
    </source>
</evidence>
<accession>A0A5E4PWK6</accession>
<proteinExistence type="inferred from homology"/>
<reference evidence="2 3" key="1">
    <citation type="submission" date="2017-07" db="EMBL/GenBank/DDBJ databases">
        <authorList>
            <person name="Talla V."/>
            <person name="Backstrom N."/>
        </authorList>
    </citation>
    <scope>NUCLEOTIDE SEQUENCE [LARGE SCALE GENOMIC DNA]</scope>
</reference>
<protein>
    <recommendedName>
        <fullName evidence="1">Hexosyltransferase</fullName>
        <ecNumber evidence="1">2.4.1.-</ecNumber>
    </recommendedName>
</protein>